<dbReference type="PANTHER" id="PTHR28173">
    <property type="entry name" value="RIBONUCLEASES P/MRP PROTEIN SUBUNIT POP8"/>
    <property type="match status" value="1"/>
</dbReference>
<gene>
    <name evidence="3" type="ORF">GMOD_00001069</name>
</gene>
<organism evidence="3 4">
    <name type="scientific">Pyrenophora seminiperda CCB06</name>
    <dbReference type="NCBI Taxonomy" id="1302712"/>
    <lineage>
        <taxon>Eukaryota</taxon>
        <taxon>Fungi</taxon>
        <taxon>Dikarya</taxon>
        <taxon>Ascomycota</taxon>
        <taxon>Pezizomycotina</taxon>
        <taxon>Dothideomycetes</taxon>
        <taxon>Pleosporomycetidae</taxon>
        <taxon>Pleosporales</taxon>
        <taxon>Pleosporineae</taxon>
        <taxon>Pleosporaceae</taxon>
        <taxon>Pyrenophora</taxon>
    </lineage>
</organism>
<sequence>MTLPQQPPAPPLPSTTKTTTPNPPSPATTTTTTTTIKKRKRNTPGTATAQKESQHILHQTTFRKTQWSYFVLELVTPSTTSSPSTTTTTTTTPQPDISPLLTLTLLTKALCSYLGTTGAAIPLDILKILGRKVWLRVPRLDARGVRAGLSSWVGSVDAEEVGGDGGGKGKGVVVGCQWRVCGEGWACIQADGGGGEDLF</sequence>
<feature type="domain" description="Ribonucleases P/MRP subunit Pop8-like" evidence="2">
    <location>
        <begin position="66"/>
        <end position="152"/>
    </location>
</feature>
<accession>A0A3M7LYG6</accession>
<dbReference type="GO" id="GO:0000172">
    <property type="term" value="C:ribonuclease MRP complex"/>
    <property type="evidence" value="ECO:0007669"/>
    <property type="project" value="InterPro"/>
</dbReference>
<evidence type="ECO:0000256" key="1">
    <source>
        <dbReference type="SAM" id="MobiDB-lite"/>
    </source>
</evidence>
<keyword evidence="4" id="KW-1185">Reference proteome</keyword>
<name>A0A3M7LYG6_9PLEO</name>
<proteinExistence type="predicted"/>
<feature type="region of interest" description="Disordered" evidence="1">
    <location>
        <begin position="1"/>
        <end position="54"/>
    </location>
</feature>
<dbReference type="Pfam" id="PF20976">
    <property type="entry name" value="Pop8"/>
    <property type="match status" value="1"/>
</dbReference>
<dbReference type="InterPro" id="IPR020347">
    <property type="entry name" value="Pop8"/>
</dbReference>
<dbReference type="AlphaFoldDB" id="A0A3M7LYG6"/>
<feature type="compositionally biased region" description="Polar residues" evidence="1">
    <location>
        <begin position="45"/>
        <end position="54"/>
    </location>
</feature>
<dbReference type="PANTHER" id="PTHR28173:SF1">
    <property type="entry name" value="RIBONUCLEASES P_MRP PROTEIN SUBUNIT POP8"/>
    <property type="match status" value="1"/>
</dbReference>
<evidence type="ECO:0000259" key="2">
    <source>
        <dbReference type="Pfam" id="PF20976"/>
    </source>
</evidence>
<dbReference type="InterPro" id="IPR049128">
    <property type="entry name" value="Pop8-like_dom"/>
</dbReference>
<dbReference type="GO" id="GO:0000294">
    <property type="term" value="P:nuclear-transcribed mRNA catabolic process, RNase MRP-dependent"/>
    <property type="evidence" value="ECO:0007669"/>
    <property type="project" value="TreeGrafter"/>
</dbReference>
<evidence type="ECO:0000313" key="3">
    <source>
        <dbReference type="EMBL" id="RMZ67182.1"/>
    </source>
</evidence>
<reference evidence="3 4" key="1">
    <citation type="journal article" date="2014" name="PLoS ONE">
        <title>De novo Genome Assembly of the Fungal Plant Pathogen Pyrenophora semeniperda.</title>
        <authorList>
            <person name="Soliai M.M."/>
            <person name="Meyer S.E."/>
            <person name="Udall J.A."/>
            <person name="Elzinga D.E."/>
            <person name="Hermansen R.A."/>
            <person name="Bodily P.M."/>
            <person name="Hart A.A."/>
            <person name="Coleman C.E."/>
        </authorList>
    </citation>
    <scope>NUCLEOTIDE SEQUENCE [LARGE SCALE GENOMIC DNA]</scope>
    <source>
        <strain evidence="3 4">CCB06</strain>
        <tissue evidence="3">Mycelium</tissue>
    </source>
</reference>
<dbReference type="GO" id="GO:0005655">
    <property type="term" value="C:nucleolar ribonuclease P complex"/>
    <property type="evidence" value="ECO:0007669"/>
    <property type="project" value="InterPro"/>
</dbReference>
<dbReference type="GO" id="GO:0000171">
    <property type="term" value="F:ribonuclease MRP activity"/>
    <property type="evidence" value="ECO:0007669"/>
    <property type="project" value="TreeGrafter"/>
</dbReference>
<evidence type="ECO:0000313" key="4">
    <source>
        <dbReference type="Proteomes" id="UP000265663"/>
    </source>
</evidence>
<dbReference type="Proteomes" id="UP000265663">
    <property type="component" value="Unassembled WGS sequence"/>
</dbReference>
<dbReference type="EMBL" id="KE747810">
    <property type="protein sequence ID" value="RMZ67182.1"/>
    <property type="molecule type" value="Genomic_DNA"/>
</dbReference>
<dbReference type="GO" id="GO:0004526">
    <property type="term" value="F:ribonuclease P activity"/>
    <property type="evidence" value="ECO:0007669"/>
    <property type="project" value="TreeGrafter"/>
</dbReference>
<dbReference type="GO" id="GO:0034965">
    <property type="term" value="P:intronic box C/D snoRNA processing"/>
    <property type="evidence" value="ECO:0007669"/>
    <property type="project" value="TreeGrafter"/>
</dbReference>
<dbReference type="OrthoDB" id="5530243at2759"/>
<feature type="compositionally biased region" description="Pro residues" evidence="1">
    <location>
        <begin position="1"/>
        <end position="13"/>
    </location>
</feature>
<dbReference type="GO" id="GO:0008033">
    <property type="term" value="P:tRNA processing"/>
    <property type="evidence" value="ECO:0007669"/>
    <property type="project" value="InterPro"/>
</dbReference>
<protein>
    <submittedName>
        <fullName evidence="3">Ribonuclease P MRP subunit POP8</fullName>
    </submittedName>
</protein>